<keyword evidence="1" id="KW-0472">Membrane</keyword>
<protein>
    <submittedName>
        <fullName evidence="2">Uncharacterized protein</fullName>
    </submittedName>
</protein>
<name>A0A0M7AC07_9HYPH</name>
<dbReference type="RefSeq" id="WP_208981374.1">
    <property type="nucleotide sequence ID" value="NZ_CXWD01000012.1"/>
</dbReference>
<gene>
    <name evidence="2" type="ORF">LAX5112_03077</name>
</gene>
<keyword evidence="3" id="KW-1185">Reference proteome</keyword>
<sequence>MSAGSGQGQKHGSGAANTTAPIAGIGLIILACLCFSVLDATAKYLSASLPTLQIV</sequence>
<feature type="transmembrane region" description="Helical" evidence="1">
    <location>
        <begin position="20"/>
        <end position="38"/>
    </location>
</feature>
<keyword evidence="1" id="KW-1133">Transmembrane helix</keyword>
<evidence type="ECO:0000256" key="1">
    <source>
        <dbReference type="SAM" id="Phobius"/>
    </source>
</evidence>
<dbReference type="STRING" id="388408.LAX5112_03077"/>
<accession>A0A0M7AC07</accession>
<dbReference type="EMBL" id="CXWD01000012">
    <property type="protein sequence ID" value="CTQ72161.1"/>
    <property type="molecule type" value="Genomic_DNA"/>
</dbReference>
<dbReference type="Proteomes" id="UP000053235">
    <property type="component" value="Unassembled WGS sequence"/>
</dbReference>
<dbReference type="AlphaFoldDB" id="A0A0M7AC07"/>
<proteinExistence type="predicted"/>
<evidence type="ECO:0000313" key="2">
    <source>
        <dbReference type="EMBL" id="CTQ72161.1"/>
    </source>
</evidence>
<keyword evidence="1" id="KW-0812">Transmembrane</keyword>
<organism evidence="2 3">
    <name type="scientific">Roseibium alexandrii</name>
    <dbReference type="NCBI Taxonomy" id="388408"/>
    <lineage>
        <taxon>Bacteria</taxon>
        <taxon>Pseudomonadati</taxon>
        <taxon>Pseudomonadota</taxon>
        <taxon>Alphaproteobacteria</taxon>
        <taxon>Hyphomicrobiales</taxon>
        <taxon>Stappiaceae</taxon>
        <taxon>Roseibium</taxon>
    </lineage>
</organism>
<evidence type="ECO:0000313" key="3">
    <source>
        <dbReference type="Proteomes" id="UP000053235"/>
    </source>
</evidence>
<reference evidence="3" key="1">
    <citation type="submission" date="2015-07" db="EMBL/GenBank/DDBJ databases">
        <authorList>
            <person name="Rodrigo-Torres Lidia"/>
            <person name="Arahal R.David."/>
        </authorList>
    </citation>
    <scope>NUCLEOTIDE SEQUENCE [LARGE SCALE GENOMIC DNA]</scope>
    <source>
        <strain evidence="3">CECT 5112</strain>
    </source>
</reference>